<evidence type="ECO:0000313" key="7">
    <source>
        <dbReference type="Proteomes" id="UP000602198"/>
    </source>
</evidence>
<protein>
    <submittedName>
        <fullName evidence="6">TetR/AcrR family transcriptional regulator</fullName>
    </submittedName>
</protein>
<dbReference type="SUPFAM" id="SSF48498">
    <property type="entry name" value="Tetracyclin repressor-like, C-terminal domain"/>
    <property type="match status" value="1"/>
</dbReference>
<dbReference type="InterPro" id="IPR050109">
    <property type="entry name" value="HTH-type_TetR-like_transc_reg"/>
</dbReference>
<evidence type="ECO:0000259" key="5">
    <source>
        <dbReference type="PROSITE" id="PS50977"/>
    </source>
</evidence>
<feature type="domain" description="HTH tetR-type" evidence="5">
    <location>
        <begin position="20"/>
        <end position="81"/>
    </location>
</feature>
<keyword evidence="1" id="KW-0805">Transcription regulation</keyword>
<dbReference type="InterPro" id="IPR025996">
    <property type="entry name" value="MT1864/Rv1816-like_C"/>
</dbReference>
<reference evidence="6 7" key="1">
    <citation type="submission" date="2021-01" db="EMBL/GenBank/DDBJ databases">
        <title>WGS of actinomycetes isolated from Thailand.</title>
        <authorList>
            <person name="Thawai C."/>
        </authorList>
    </citation>
    <scope>NUCLEOTIDE SEQUENCE [LARGE SCALE GENOMIC DNA]</scope>
    <source>
        <strain evidence="6 7">LPG 2</strain>
    </source>
</reference>
<keyword evidence="3" id="KW-0804">Transcription</keyword>
<accession>A0ABS1MD72</accession>
<feature type="DNA-binding region" description="H-T-H motif" evidence="4">
    <location>
        <begin position="44"/>
        <end position="63"/>
    </location>
</feature>
<name>A0ABS1MD72_9NOCA</name>
<organism evidence="6 7">
    <name type="scientific">Nocardia acididurans</name>
    <dbReference type="NCBI Taxonomy" id="2802282"/>
    <lineage>
        <taxon>Bacteria</taxon>
        <taxon>Bacillati</taxon>
        <taxon>Actinomycetota</taxon>
        <taxon>Actinomycetes</taxon>
        <taxon>Mycobacteriales</taxon>
        <taxon>Nocardiaceae</taxon>
        <taxon>Nocardia</taxon>
    </lineage>
</organism>
<proteinExistence type="predicted"/>
<dbReference type="Gene3D" id="1.10.357.10">
    <property type="entry name" value="Tetracycline Repressor, domain 2"/>
    <property type="match status" value="1"/>
</dbReference>
<evidence type="ECO:0000313" key="6">
    <source>
        <dbReference type="EMBL" id="MBL1078588.1"/>
    </source>
</evidence>
<dbReference type="RefSeq" id="WP_201954170.1">
    <property type="nucleotide sequence ID" value="NZ_JAERRJ010000012.1"/>
</dbReference>
<sequence length="207" mass="22372">MSEDRTAAVRRRRSPRGEGHQLRADLIRATIELLEDGVTDANLSMRAVARRAGVAATTVYLHFADREELLWAVSETLFAELADTMDAAAGETGTPAEELRARARAYCRYGLAHPGRYRVLFALVPTPKTPRALPELPGGPVFGGFESAVRRALPAATSEETVRATTVLLWSTLHGLVGLRAGKPQFPWQPMDELADAAVAALTAAAR</sequence>
<evidence type="ECO:0000256" key="1">
    <source>
        <dbReference type="ARBA" id="ARBA00023015"/>
    </source>
</evidence>
<dbReference type="PANTHER" id="PTHR30055:SF220">
    <property type="entry name" value="TETR-FAMILY REGULATORY PROTEIN"/>
    <property type="match status" value="1"/>
</dbReference>
<dbReference type="EMBL" id="JAERRJ010000012">
    <property type="protein sequence ID" value="MBL1078588.1"/>
    <property type="molecule type" value="Genomic_DNA"/>
</dbReference>
<evidence type="ECO:0000256" key="3">
    <source>
        <dbReference type="ARBA" id="ARBA00023163"/>
    </source>
</evidence>
<dbReference type="Proteomes" id="UP000602198">
    <property type="component" value="Unassembled WGS sequence"/>
</dbReference>
<evidence type="ECO:0000256" key="4">
    <source>
        <dbReference type="PROSITE-ProRule" id="PRU00335"/>
    </source>
</evidence>
<keyword evidence="7" id="KW-1185">Reference proteome</keyword>
<dbReference type="PROSITE" id="PS50977">
    <property type="entry name" value="HTH_TETR_2"/>
    <property type="match status" value="1"/>
</dbReference>
<dbReference type="Pfam" id="PF00440">
    <property type="entry name" value="TetR_N"/>
    <property type="match status" value="1"/>
</dbReference>
<dbReference type="PANTHER" id="PTHR30055">
    <property type="entry name" value="HTH-TYPE TRANSCRIPTIONAL REGULATOR RUTR"/>
    <property type="match status" value="1"/>
</dbReference>
<dbReference type="InterPro" id="IPR009057">
    <property type="entry name" value="Homeodomain-like_sf"/>
</dbReference>
<keyword evidence="2 4" id="KW-0238">DNA-binding</keyword>
<dbReference type="InterPro" id="IPR001647">
    <property type="entry name" value="HTH_TetR"/>
</dbReference>
<dbReference type="SUPFAM" id="SSF46689">
    <property type="entry name" value="Homeodomain-like"/>
    <property type="match status" value="1"/>
</dbReference>
<dbReference type="Pfam" id="PF13305">
    <property type="entry name" value="TetR_C_33"/>
    <property type="match status" value="1"/>
</dbReference>
<dbReference type="InterPro" id="IPR036271">
    <property type="entry name" value="Tet_transcr_reg_TetR-rel_C_sf"/>
</dbReference>
<evidence type="ECO:0000256" key="2">
    <source>
        <dbReference type="ARBA" id="ARBA00023125"/>
    </source>
</evidence>
<gene>
    <name evidence="6" type="ORF">JK358_29705</name>
</gene>
<comment type="caution">
    <text evidence="6">The sequence shown here is derived from an EMBL/GenBank/DDBJ whole genome shotgun (WGS) entry which is preliminary data.</text>
</comment>